<dbReference type="SUPFAM" id="SSF46689">
    <property type="entry name" value="Homeodomain-like"/>
    <property type="match status" value="2"/>
</dbReference>
<protein>
    <submittedName>
        <fullName evidence="5">GTP pyrophosphokinase RelA</fullName>
        <ecNumber evidence="5">2.7.6.5</ecNumber>
    </submittedName>
</protein>
<sequence length="320" mass="37158">MKHEEIILLCIQYIENNIKEILTVEGISKKMGYSIYHFSRLFSEQMGISLMEYVKERRLFRATKDIMQGKRILDVAVEYGYQTHSGFTKAFRRKYGFSPAFIHAICIQSLVEGGNYYMNENKVYENANIFLKGTENYKAPKELYGYLIKSIKNNRIFDDFERLEKAYNFACLAHKGQKRKSGEEYVTHSINVAIILAEMEADEETIIAGLLHDIIEEKTGVTLEEVEEGFSTKIAKTIADVTNFNESYSKRNKAFLDDCVIMIKLSDRLHNMRTVQFMDAERWKEKAKETVEIFSPIAAKFNNSKLKTELDNLALKYIKN</sequence>
<dbReference type="InterPro" id="IPR009057">
    <property type="entry name" value="Homeodomain-like_sf"/>
</dbReference>
<dbReference type="Pfam" id="PF12833">
    <property type="entry name" value="HTH_18"/>
    <property type="match status" value="1"/>
</dbReference>
<dbReference type="KEGG" id="csr:Cspa_c23100"/>
<dbReference type="PROSITE" id="PS00041">
    <property type="entry name" value="HTH_ARAC_FAMILY_1"/>
    <property type="match status" value="1"/>
</dbReference>
<dbReference type="OrthoDB" id="9801721at2"/>
<keyword evidence="1" id="KW-0805">Transcription regulation</keyword>
<reference evidence="5 6" key="1">
    <citation type="submission" date="2013-02" db="EMBL/GenBank/DDBJ databases">
        <title>Genome sequence of Clostridium saccharoperbutylacetonicum N1-4(HMT).</title>
        <authorList>
            <person name="Poehlein A."/>
            <person name="Daniel R."/>
        </authorList>
    </citation>
    <scope>NUCLEOTIDE SEQUENCE [LARGE SCALE GENOMIC DNA]</scope>
    <source>
        <strain evidence="6">N1-4(HMT)</strain>
    </source>
</reference>
<evidence type="ECO:0000313" key="6">
    <source>
        <dbReference type="Proteomes" id="UP000011728"/>
    </source>
</evidence>
<dbReference type="InterPro" id="IPR018060">
    <property type="entry name" value="HTH_AraC"/>
</dbReference>
<evidence type="ECO:0000256" key="3">
    <source>
        <dbReference type="ARBA" id="ARBA00023163"/>
    </source>
</evidence>
<dbReference type="Gene3D" id="1.10.10.60">
    <property type="entry name" value="Homeodomain-like"/>
    <property type="match status" value="2"/>
</dbReference>
<dbReference type="GO" id="GO:0003700">
    <property type="term" value="F:DNA-binding transcription factor activity"/>
    <property type="evidence" value="ECO:0007669"/>
    <property type="project" value="InterPro"/>
</dbReference>
<organism evidence="5 6">
    <name type="scientific">Clostridium saccharoperbutylacetonicum N1-4(HMT)</name>
    <dbReference type="NCBI Taxonomy" id="931276"/>
    <lineage>
        <taxon>Bacteria</taxon>
        <taxon>Bacillati</taxon>
        <taxon>Bacillota</taxon>
        <taxon>Clostridia</taxon>
        <taxon>Eubacteriales</taxon>
        <taxon>Clostridiaceae</taxon>
        <taxon>Clostridium</taxon>
    </lineage>
</organism>
<dbReference type="Gene3D" id="1.10.3210.10">
    <property type="entry name" value="Hypothetical protein af1432"/>
    <property type="match status" value="1"/>
</dbReference>
<dbReference type="GO" id="GO:0016301">
    <property type="term" value="F:kinase activity"/>
    <property type="evidence" value="ECO:0007669"/>
    <property type="project" value="UniProtKB-KW"/>
</dbReference>
<evidence type="ECO:0000256" key="1">
    <source>
        <dbReference type="ARBA" id="ARBA00023015"/>
    </source>
</evidence>
<dbReference type="Pfam" id="PF13328">
    <property type="entry name" value="HD_4"/>
    <property type="match status" value="1"/>
</dbReference>
<dbReference type="GO" id="GO:0008728">
    <property type="term" value="F:GTP diphosphokinase activity"/>
    <property type="evidence" value="ECO:0007669"/>
    <property type="project" value="UniProtKB-EC"/>
</dbReference>
<dbReference type="Proteomes" id="UP000011728">
    <property type="component" value="Chromosome"/>
</dbReference>
<dbReference type="SUPFAM" id="SSF109604">
    <property type="entry name" value="HD-domain/PDEase-like"/>
    <property type="match status" value="1"/>
</dbReference>
<dbReference type="SMART" id="SM00471">
    <property type="entry name" value="HDc"/>
    <property type="match status" value="1"/>
</dbReference>
<dbReference type="EMBL" id="CP004121">
    <property type="protein sequence ID" value="AGF56075.1"/>
    <property type="molecule type" value="Genomic_DNA"/>
</dbReference>
<proteinExistence type="predicted"/>
<dbReference type="PATRIC" id="fig|931276.5.peg.2315"/>
<keyword evidence="5" id="KW-0418">Kinase</keyword>
<dbReference type="PROSITE" id="PS01124">
    <property type="entry name" value="HTH_ARAC_FAMILY_2"/>
    <property type="match status" value="1"/>
</dbReference>
<dbReference type="InterPro" id="IPR003607">
    <property type="entry name" value="HD/PDEase_dom"/>
</dbReference>
<dbReference type="HOGENOM" id="CLU_867930_0_0_9"/>
<dbReference type="EC" id="2.7.6.5" evidence="5"/>
<keyword evidence="3" id="KW-0804">Transcription</keyword>
<keyword evidence="2" id="KW-0238">DNA-binding</keyword>
<name>M1LSU0_9CLOT</name>
<evidence type="ECO:0000259" key="4">
    <source>
        <dbReference type="PROSITE" id="PS01124"/>
    </source>
</evidence>
<evidence type="ECO:0000313" key="5">
    <source>
        <dbReference type="EMBL" id="AGF56075.1"/>
    </source>
</evidence>
<dbReference type="CDD" id="cd00077">
    <property type="entry name" value="HDc"/>
    <property type="match status" value="1"/>
</dbReference>
<dbReference type="InterPro" id="IPR018062">
    <property type="entry name" value="HTH_AraC-typ_CS"/>
</dbReference>
<feature type="domain" description="HTH araC/xylS-type" evidence="4">
    <location>
        <begin position="8"/>
        <end position="105"/>
    </location>
</feature>
<dbReference type="STRING" id="36745.CLSAP_21230"/>
<dbReference type="eggNOG" id="COG2207">
    <property type="taxonomic scope" value="Bacteria"/>
</dbReference>
<keyword evidence="5" id="KW-0808">Transferase</keyword>
<dbReference type="GO" id="GO:0005886">
    <property type="term" value="C:plasma membrane"/>
    <property type="evidence" value="ECO:0007669"/>
    <property type="project" value="TreeGrafter"/>
</dbReference>
<dbReference type="GO" id="GO:0043565">
    <property type="term" value="F:sequence-specific DNA binding"/>
    <property type="evidence" value="ECO:0007669"/>
    <property type="project" value="InterPro"/>
</dbReference>
<dbReference type="PANTHER" id="PTHR21262:SF31">
    <property type="entry name" value="GTP PYROPHOSPHOKINASE"/>
    <property type="match status" value="1"/>
</dbReference>
<gene>
    <name evidence="5" type="primary">relA1</name>
    <name evidence="5" type="ORF">Cspa_c23100</name>
</gene>
<dbReference type="RefSeq" id="WP_015392394.1">
    <property type="nucleotide sequence ID" value="NC_020291.1"/>
</dbReference>
<dbReference type="eggNOG" id="COG0317">
    <property type="taxonomic scope" value="Bacteria"/>
</dbReference>
<keyword evidence="6" id="KW-1185">Reference proteome</keyword>
<dbReference type="PANTHER" id="PTHR21262">
    <property type="entry name" value="GUANOSINE-3',5'-BIS DIPHOSPHATE 3'-PYROPHOSPHOHYDROLASE"/>
    <property type="match status" value="1"/>
</dbReference>
<dbReference type="SMART" id="SM00342">
    <property type="entry name" value="HTH_ARAC"/>
    <property type="match status" value="1"/>
</dbReference>
<dbReference type="AlphaFoldDB" id="M1LSU0"/>
<accession>M1LSU0</accession>
<evidence type="ECO:0000256" key="2">
    <source>
        <dbReference type="ARBA" id="ARBA00023125"/>
    </source>
</evidence>